<feature type="transmembrane region" description="Helical" evidence="1">
    <location>
        <begin position="6"/>
        <end position="31"/>
    </location>
</feature>
<evidence type="ECO:0000313" key="3">
    <source>
        <dbReference type="Proteomes" id="UP000246569"/>
    </source>
</evidence>
<accession>A0A317N0C1</accession>
<sequence length="127" mass="12731">MNDERQAITGIDIVLILAALLCGGLGGAGIASARAAFGRPVTWALVLAYAAIGAAGAVASLVVDLFGVVAQVVPVRVLDGAPLLARMLTAGVVTALAVALLHGHGARLLRKAGLAVRIERTSSEDGQ</sequence>
<keyword evidence="1" id="KW-0812">Transmembrane</keyword>
<comment type="caution">
    <text evidence="2">The sequence shown here is derived from an EMBL/GenBank/DDBJ whole genome shotgun (WGS) entry which is preliminary data.</text>
</comment>
<feature type="transmembrane region" description="Helical" evidence="1">
    <location>
        <begin position="83"/>
        <end position="101"/>
    </location>
</feature>
<gene>
    <name evidence="2" type="ORF">C7443_101500</name>
</gene>
<feature type="transmembrane region" description="Helical" evidence="1">
    <location>
        <begin position="43"/>
        <end position="63"/>
    </location>
</feature>
<dbReference type="EMBL" id="QGTJ01000001">
    <property type="protein sequence ID" value="PWV66012.1"/>
    <property type="molecule type" value="Genomic_DNA"/>
</dbReference>
<dbReference type="RefSeq" id="WP_110016987.1">
    <property type="nucleotide sequence ID" value="NZ_QGTJ01000001.1"/>
</dbReference>
<name>A0A317N0C1_9GAMM</name>
<evidence type="ECO:0000256" key="1">
    <source>
        <dbReference type="SAM" id="Phobius"/>
    </source>
</evidence>
<keyword evidence="1" id="KW-0472">Membrane</keyword>
<keyword evidence="1" id="KW-1133">Transmembrane helix</keyword>
<organism evidence="2 3">
    <name type="scientific">Plasticicumulans acidivorans</name>
    <dbReference type="NCBI Taxonomy" id="886464"/>
    <lineage>
        <taxon>Bacteria</taxon>
        <taxon>Pseudomonadati</taxon>
        <taxon>Pseudomonadota</taxon>
        <taxon>Gammaproteobacteria</taxon>
        <taxon>Candidatus Competibacteraceae</taxon>
        <taxon>Plasticicumulans</taxon>
    </lineage>
</organism>
<dbReference type="AlphaFoldDB" id="A0A317N0C1"/>
<reference evidence="2 3" key="1">
    <citation type="submission" date="2018-05" db="EMBL/GenBank/DDBJ databases">
        <title>Genomic Encyclopedia of Type Strains, Phase IV (KMG-IV): sequencing the most valuable type-strain genomes for metagenomic binning, comparative biology and taxonomic classification.</title>
        <authorList>
            <person name="Goeker M."/>
        </authorList>
    </citation>
    <scope>NUCLEOTIDE SEQUENCE [LARGE SCALE GENOMIC DNA]</scope>
    <source>
        <strain evidence="2 3">DSM 23606</strain>
    </source>
</reference>
<keyword evidence="3" id="KW-1185">Reference proteome</keyword>
<evidence type="ECO:0000313" key="2">
    <source>
        <dbReference type="EMBL" id="PWV66012.1"/>
    </source>
</evidence>
<protein>
    <submittedName>
        <fullName evidence="2">Uncharacterized protein</fullName>
    </submittedName>
</protein>
<dbReference type="Proteomes" id="UP000246569">
    <property type="component" value="Unassembled WGS sequence"/>
</dbReference>
<proteinExistence type="predicted"/>